<name>A0ABT1S776_9FIRM</name>
<organism evidence="1 2">
    <name type="scientific">Tissierella carlieri</name>
    <dbReference type="NCBI Taxonomy" id="689904"/>
    <lineage>
        <taxon>Bacteria</taxon>
        <taxon>Bacillati</taxon>
        <taxon>Bacillota</taxon>
        <taxon>Tissierellia</taxon>
        <taxon>Tissierellales</taxon>
        <taxon>Tissierellaceae</taxon>
        <taxon>Tissierella</taxon>
    </lineage>
</organism>
<evidence type="ECO:0000313" key="1">
    <source>
        <dbReference type="EMBL" id="MCQ4921872.1"/>
    </source>
</evidence>
<dbReference type="EMBL" id="JANGAC010000001">
    <property type="protein sequence ID" value="MCQ4921872.1"/>
    <property type="molecule type" value="Genomic_DNA"/>
</dbReference>
<gene>
    <name evidence="1" type="ORF">NE686_02130</name>
</gene>
<keyword evidence="2" id="KW-1185">Reference proteome</keyword>
<proteinExistence type="predicted"/>
<dbReference type="RefSeq" id="WP_256310270.1">
    <property type="nucleotide sequence ID" value="NZ_JANGAC010000001.1"/>
</dbReference>
<evidence type="ECO:0000313" key="2">
    <source>
        <dbReference type="Proteomes" id="UP001524478"/>
    </source>
</evidence>
<comment type="caution">
    <text evidence="1">The sequence shown here is derived from an EMBL/GenBank/DDBJ whole genome shotgun (WGS) entry which is preliminary data.</text>
</comment>
<dbReference type="Proteomes" id="UP001524478">
    <property type="component" value="Unassembled WGS sequence"/>
</dbReference>
<reference evidence="1 2" key="1">
    <citation type="submission" date="2022-06" db="EMBL/GenBank/DDBJ databases">
        <title>Isolation of gut microbiota from human fecal samples.</title>
        <authorList>
            <person name="Pamer E.G."/>
            <person name="Barat B."/>
            <person name="Waligurski E."/>
            <person name="Medina S."/>
            <person name="Paddock L."/>
            <person name="Mostad J."/>
        </authorList>
    </citation>
    <scope>NUCLEOTIDE SEQUENCE [LARGE SCALE GENOMIC DNA]</scope>
    <source>
        <strain evidence="1 2">DFI.7.95</strain>
    </source>
</reference>
<accession>A0ABT1S776</accession>
<protein>
    <submittedName>
        <fullName evidence="1">Uncharacterized protein</fullName>
    </submittedName>
</protein>
<sequence>MIIGEYIRQTDIDAYNKLMQTDEKDIDKEKKEIKLGDSIENLMKSDSYYRKGRRIKQRG</sequence>